<reference evidence="1" key="1">
    <citation type="submission" date="2014-09" db="EMBL/GenBank/DDBJ databases">
        <authorList>
            <person name="Magalhaes I.L.F."/>
            <person name="Oliveira U."/>
            <person name="Santos F.R."/>
            <person name="Vidigal T.H.D.A."/>
            <person name="Brescovit A.D."/>
            <person name="Santos A.J."/>
        </authorList>
    </citation>
    <scope>NUCLEOTIDE SEQUENCE</scope>
    <source>
        <tissue evidence="1">Shoot tissue taken approximately 20 cm above the soil surface</tissue>
    </source>
</reference>
<evidence type="ECO:0000313" key="1">
    <source>
        <dbReference type="EMBL" id="JAD78103.1"/>
    </source>
</evidence>
<organism evidence="1">
    <name type="scientific">Arundo donax</name>
    <name type="common">Giant reed</name>
    <name type="synonym">Donax arundinaceus</name>
    <dbReference type="NCBI Taxonomy" id="35708"/>
    <lineage>
        <taxon>Eukaryota</taxon>
        <taxon>Viridiplantae</taxon>
        <taxon>Streptophyta</taxon>
        <taxon>Embryophyta</taxon>
        <taxon>Tracheophyta</taxon>
        <taxon>Spermatophyta</taxon>
        <taxon>Magnoliopsida</taxon>
        <taxon>Liliopsida</taxon>
        <taxon>Poales</taxon>
        <taxon>Poaceae</taxon>
        <taxon>PACMAD clade</taxon>
        <taxon>Arundinoideae</taxon>
        <taxon>Arundineae</taxon>
        <taxon>Arundo</taxon>
    </lineage>
</organism>
<sequence>MEGAGELLVPTLVVEAQALDAGAVEGGGDGAGEVVVGEGEGLEAGHGAEEVRYGADEAAVVELEGLELLRGGGEVVGERPAAGGGVERVVGDGDLEESVETREEVGGDGVEGVVVEEDVLEGGHAAEGGERAGEAVALEAEVLECGEGGDGGGEAAGEAAALEVEVVDPAGLVAGDMGPGAGVATASLGPAERVGVG</sequence>
<dbReference type="EMBL" id="GBRH01219792">
    <property type="protein sequence ID" value="JAD78103.1"/>
    <property type="molecule type" value="Transcribed_RNA"/>
</dbReference>
<protein>
    <submittedName>
        <fullName evidence="1">Uncharacterized protein</fullName>
    </submittedName>
</protein>
<accession>A0A0A9CUN0</accession>
<dbReference type="AlphaFoldDB" id="A0A0A9CUN0"/>
<name>A0A0A9CUN0_ARUDO</name>
<reference evidence="1" key="2">
    <citation type="journal article" date="2015" name="Data Brief">
        <title>Shoot transcriptome of the giant reed, Arundo donax.</title>
        <authorList>
            <person name="Barrero R.A."/>
            <person name="Guerrero F.D."/>
            <person name="Moolhuijzen P."/>
            <person name="Goolsby J.A."/>
            <person name="Tidwell J."/>
            <person name="Bellgard S.E."/>
            <person name="Bellgard M.I."/>
        </authorList>
    </citation>
    <scope>NUCLEOTIDE SEQUENCE</scope>
    <source>
        <tissue evidence="1">Shoot tissue taken approximately 20 cm above the soil surface</tissue>
    </source>
</reference>
<proteinExistence type="predicted"/>